<comment type="caution">
    <text evidence="1">The sequence shown here is derived from an EMBL/GenBank/DDBJ whole genome shotgun (WGS) entry which is preliminary data.</text>
</comment>
<name>A0A9D7STR9_9BACT</name>
<accession>A0A9D7STR9</accession>
<evidence type="ECO:0008006" key="3">
    <source>
        <dbReference type="Google" id="ProtNLM"/>
    </source>
</evidence>
<organism evidence="1 2">
    <name type="scientific">Candidatus Opimibacter skivensis</name>
    <dbReference type="NCBI Taxonomy" id="2982028"/>
    <lineage>
        <taxon>Bacteria</taxon>
        <taxon>Pseudomonadati</taxon>
        <taxon>Bacteroidota</taxon>
        <taxon>Saprospiria</taxon>
        <taxon>Saprospirales</taxon>
        <taxon>Saprospiraceae</taxon>
        <taxon>Candidatus Opimibacter</taxon>
    </lineage>
</organism>
<dbReference type="Proteomes" id="UP000808337">
    <property type="component" value="Unassembled WGS sequence"/>
</dbReference>
<gene>
    <name evidence="1" type="ORF">IPP15_00265</name>
</gene>
<sequence>MDLLLYLKPRSCIVRKPDDPDFILAGTTTPRASVDGGLTWEQIIAGHDLRSFNYDPHRPGKVYVTSDFGVATIEVAPLLHFRLIKNIAVILYCTRRKSTMEIMGLPEYKPFRVTRILVVDTSGI</sequence>
<dbReference type="SUPFAM" id="SSF110296">
    <property type="entry name" value="Oligoxyloglucan reducing end-specific cellobiohydrolase"/>
    <property type="match status" value="1"/>
</dbReference>
<dbReference type="EMBL" id="JADKGY010000001">
    <property type="protein sequence ID" value="MBK9980854.1"/>
    <property type="molecule type" value="Genomic_DNA"/>
</dbReference>
<protein>
    <recommendedName>
        <fullName evidence="3">Sortilin N-terminal domain-containing protein</fullName>
    </recommendedName>
</protein>
<reference evidence="1 2" key="1">
    <citation type="submission" date="2020-10" db="EMBL/GenBank/DDBJ databases">
        <title>Connecting structure to function with the recovery of over 1000 high-quality activated sludge metagenome-assembled genomes encoding full-length rRNA genes using long-read sequencing.</title>
        <authorList>
            <person name="Singleton C.M."/>
            <person name="Petriglieri F."/>
            <person name="Kristensen J.M."/>
            <person name="Kirkegaard R.H."/>
            <person name="Michaelsen T.Y."/>
            <person name="Andersen M.H."/>
            <person name="Karst S.M."/>
            <person name="Dueholm M.S."/>
            <person name="Nielsen P.H."/>
            <person name="Albertsen M."/>
        </authorList>
    </citation>
    <scope>NUCLEOTIDE SEQUENCE [LARGE SCALE GENOMIC DNA]</scope>
    <source>
        <strain evidence="1">Ribe_18-Q3-R11-54_MAXAC.273</strain>
    </source>
</reference>
<dbReference type="AlphaFoldDB" id="A0A9D7STR9"/>
<evidence type="ECO:0000313" key="1">
    <source>
        <dbReference type="EMBL" id="MBK9980854.1"/>
    </source>
</evidence>
<proteinExistence type="predicted"/>
<evidence type="ECO:0000313" key="2">
    <source>
        <dbReference type="Proteomes" id="UP000808337"/>
    </source>
</evidence>